<keyword evidence="3" id="KW-0813">Transport</keyword>
<dbReference type="RefSeq" id="WP_144093771.1">
    <property type="nucleotide sequence ID" value="NZ_CABHMX010000047.1"/>
</dbReference>
<dbReference type="PANTHER" id="PTHR43297:SF2">
    <property type="entry name" value="DIPEPTIDE TRANSPORT ATP-BINDING PROTEIN DPPD"/>
    <property type="match status" value="1"/>
</dbReference>
<dbReference type="Proteomes" id="UP000408482">
    <property type="component" value="Unassembled WGS sequence"/>
</dbReference>
<dbReference type="InterPro" id="IPR003439">
    <property type="entry name" value="ABC_transporter-like_ATP-bd"/>
</dbReference>
<evidence type="ECO:0000256" key="2">
    <source>
        <dbReference type="ARBA" id="ARBA00005417"/>
    </source>
</evidence>
<dbReference type="AlphaFoldDB" id="A0A564W2V3"/>
<feature type="domain" description="ABC transporter" evidence="8">
    <location>
        <begin position="6"/>
        <end position="255"/>
    </location>
</feature>
<dbReference type="Pfam" id="PF08352">
    <property type="entry name" value="oligo_HPY"/>
    <property type="match status" value="1"/>
</dbReference>
<dbReference type="InterPro" id="IPR027417">
    <property type="entry name" value="P-loop_NTPase"/>
</dbReference>
<evidence type="ECO:0000256" key="6">
    <source>
        <dbReference type="ARBA" id="ARBA00022840"/>
    </source>
</evidence>
<protein>
    <submittedName>
        <fullName evidence="9">Oligopeptide transport ATP-binding protein OppD</fullName>
    </submittedName>
</protein>
<evidence type="ECO:0000256" key="1">
    <source>
        <dbReference type="ARBA" id="ARBA00004202"/>
    </source>
</evidence>
<dbReference type="Pfam" id="PF00005">
    <property type="entry name" value="ABC_tran"/>
    <property type="match status" value="1"/>
</dbReference>
<dbReference type="InterPro" id="IPR003593">
    <property type="entry name" value="AAA+_ATPase"/>
</dbReference>
<keyword evidence="4" id="KW-1003">Cell membrane</keyword>
<evidence type="ECO:0000259" key="8">
    <source>
        <dbReference type="PROSITE" id="PS50893"/>
    </source>
</evidence>
<dbReference type="GO" id="GO:0005524">
    <property type="term" value="F:ATP binding"/>
    <property type="evidence" value="ECO:0007669"/>
    <property type="project" value="UniProtKB-KW"/>
</dbReference>
<keyword evidence="10" id="KW-1185">Reference proteome</keyword>
<dbReference type="InterPro" id="IPR017871">
    <property type="entry name" value="ABC_transporter-like_CS"/>
</dbReference>
<evidence type="ECO:0000256" key="4">
    <source>
        <dbReference type="ARBA" id="ARBA00022475"/>
    </source>
</evidence>
<dbReference type="CDD" id="cd03257">
    <property type="entry name" value="ABC_NikE_OppD_transporters"/>
    <property type="match status" value="1"/>
</dbReference>
<gene>
    <name evidence="9" type="primary">oppD_4</name>
    <name evidence="9" type="ORF">RSSSTS7063_03291</name>
</gene>
<dbReference type="NCBIfam" id="TIGR01727">
    <property type="entry name" value="oligo_HPY"/>
    <property type="match status" value="1"/>
</dbReference>
<name>A0A564W2V3_9FIRM</name>
<comment type="similarity">
    <text evidence="2">Belongs to the ABC transporter superfamily.</text>
</comment>
<dbReference type="GO" id="GO:0016887">
    <property type="term" value="F:ATP hydrolysis activity"/>
    <property type="evidence" value="ECO:0007669"/>
    <property type="project" value="InterPro"/>
</dbReference>
<evidence type="ECO:0000313" key="10">
    <source>
        <dbReference type="Proteomes" id="UP000408482"/>
    </source>
</evidence>
<dbReference type="InterPro" id="IPR013563">
    <property type="entry name" value="Oligopep_ABC_C"/>
</dbReference>
<proteinExistence type="inferred from homology"/>
<keyword evidence="5" id="KW-0547">Nucleotide-binding</keyword>
<dbReference type="PROSITE" id="PS00211">
    <property type="entry name" value="ABC_TRANSPORTER_1"/>
    <property type="match status" value="1"/>
</dbReference>
<accession>A0A564W2V3</accession>
<dbReference type="InterPro" id="IPR050388">
    <property type="entry name" value="ABC_Ni/Peptide_Import"/>
</dbReference>
<comment type="subcellular location">
    <subcellularLocation>
        <location evidence="1">Cell membrane</location>
        <topology evidence="1">Peripheral membrane protein</topology>
    </subcellularLocation>
</comment>
<dbReference type="GO" id="GO:0005886">
    <property type="term" value="C:plasma membrane"/>
    <property type="evidence" value="ECO:0007669"/>
    <property type="project" value="UniProtKB-SubCell"/>
</dbReference>
<dbReference type="FunFam" id="3.40.50.300:FF:000016">
    <property type="entry name" value="Oligopeptide ABC transporter ATP-binding component"/>
    <property type="match status" value="1"/>
</dbReference>
<reference evidence="9 10" key="1">
    <citation type="submission" date="2019-07" db="EMBL/GenBank/DDBJ databases">
        <authorList>
            <person name="Hibberd C M."/>
            <person name="Gehrig L. J."/>
            <person name="Chang H.-W."/>
            <person name="Venkatesh S."/>
        </authorList>
    </citation>
    <scope>NUCLEOTIDE SEQUENCE [LARGE SCALE GENOMIC DNA]</scope>
    <source>
        <strain evidence="9">Blautia_luti_SSTS_Bg7063</strain>
    </source>
</reference>
<keyword evidence="7" id="KW-0472">Membrane</keyword>
<dbReference type="GO" id="GO:0015833">
    <property type="term" value="P:peptide transport"/>
    <property type="evidence" value="ECO:0007669"/>
    <property type="project" value="InterPro"/>
</dbReference>
<dbReference type="SMART" id="SM00382">
    <property type="entry name" value="AAA"/>
    <property type="match status" value="1"/>
</dbReference>
<dbReference type="SUPFAM" id="SSF52540">
    <property type="entry name" value="P-loop containing nucleoside triphosphate hydrolases"/>
    <property type="match status" value="1"/>
</dbReference>
<evidence type="ECO:0000256" key="3">
    <source>
        <dbReference type="ARBA" id="ARBA00022448"/>
    </source>
</evidence>
<sequence length="336" mass="37164">MSDILLDVQNLRTCFPGKKKVIHAVNGVSFTVGYGEILGLVGESGSGKSATCRSIIQLLPFGGRIIEGKIIYKGDDIVKKSERGMRTIRGREIGMIFQEPMNTLNPVTTIGEQIQETLRNKGTSREQRKKRAIELLRLVNIPSPDKRIYEYPHQFSGGMRQRAMIAIALASEPKLLIADEPTTALDVTIQQQIMKLLLDIRNHFHMGIIMITHNLGVASQICDTIAVMYAGRIVEKAPASELFLNPQHPYTHGLMQSIPSADKKGSKLVPIAGHPPDLSVELQGCPFAERCPYCMDKCISEMPVPSYITEKHSCCCHLVGKLDFLNTNVGRSKEVG</sequence>
<evidence type="ECO:0000256" key="5">
    <source>
        <dbReference type="ARBA" id="ARBA00022741"/>
    </source>
</evidence>
<dbReference type="PROSITE" id="PS50893">
    <property type="entry name" value="ABC_TRANSPORTER_2"/>
    <property type="match status" value="1"/>
</dbReference>
<dbReference type="PANTHER" id="PTHR43297">
    <property type="entry name" value="OLIGOPEPTIDE TRANSPORT ATP-BINDING PROTEIN APPD"/>
    <property type="match status" value="1"/>
</dbReference>
<evidence type="ECO:0000313" key="9">
    <source>
        <dbReference type="EMBL" id="VUX38332.1"/>
    </source>
</evidence>
<organism evidence="9 10">
    <name type="scientific">Blautia luti</name>
    <dbReference type="NCBI Taxonomy" id="89014"/>
    <lineage>
        <taxon>Bacteria</taxon>
        <taxon>Bacillati</taxon>
        <taxon>Bacillota</taxon>
        <taxon>Clostridia</taxon>
        <taxon>Lachnospirales</taxon>
        <taxon>Lachnospiraceae</taxon>
        <taxon>Blautia</taxon>
    </lineage>
</organism>
<dbReference type="EMBL" id="CABHNW010000075">
    <property type="protein sequence ID" value="VUX38332.1"/>
    <property type="molecule type" value="Genomic_DNA"/>
</dbReference>
<dbReference type="Gene3D" id="3.40.50.300">
    <property type="entry name" value="P-loop containing nucleotide triphosphate hydrolases"/>
    <property type="match status" value="1"/>
</dbReference>
<evidence type="ECO:0000256" key="7">
    <source>
        <dbReference type="ARBA" id="ARBA00023136"/>
    </source>
</evidence>
<keyword evidence="6 9" id="KW-0067">ATP-binding</keyword>